<evidence type="ECO:0000313" key="2">
    <source>
        <dbReference type="EMBL" id="KKL13730.1"/>
    </source>
</evidence>
<name>A0A0F9AWD6_9ZZZZ</name>
<gene>
    <name evidence="2" type="ORF">LCGC14_2522820</name>
</gene>
<feature type="domain" description="KilA-N" evidence="1">
    <location>
        <begin position="1"/>
        <end position="117"/>
    </location>
</feature>
<proteinExistence type="predicted"/>
<reference evidence="2" key="1">
    <citation type="journal article" date="2015" name="Nature">
        <title>Complex archaea that bridge the gap between prokaryotes and eukaryotes.</title>
        <authorList>
            <person name="Spang A."/>
            <person name="Saw J.H."/>
            <person name="Jorgensen S.L."/>
            <person name="Zaremba-Niedzwiedzka K."/>
            <person name="Martijn J."/>
            <person name="Lind A.E."/>
            <person name="van Eijk R."/>
            <person name="Schleper C."/>
            <person name="Guy L."/>
            <person name="Ettema T.J."/>
        </authorList>
    </citation>
    <scope>NUCLEOTIDE SEQUENCE</scope>
</reference>
<accession>A0A0F9AWD6</accession>
<dbReference type="AlphaFoldDB" id="A0A0F9AWD6"/>
<dbReference type="InterPro" id="IPR017880">
    <property type="entry name" value="KilA_N"/>
</dbReference>
<sequence>MTNQLIISNTLIPVDHYNRVNLNALHKASGEGDHKKPAKWMRLESTKELNCELELTVNLQSGNSQRPDLAFGEKLIKTTRGGNGGGGTFAHELLAISYAGWISPKFQLEVNRVFLHSKRNEPELATLPTLSELPVLDFPEMRLSMFIPFRDMFDCGWRLRMNQLFTTLRQCQRSNTPISVKDVTGLEQELRSLLHIVETQSNKLSSIQRFVNY</sequence>
<comment type="caution">
    <text evidence="2">The sequence shown here is derived from an EMBL/GenBank/DDBJ whole genome shotgun (WGS) entry which is preliminary data.</text>
</comment>
<protein>
    <recommendedName>
        <fullName evidence="1">KilA-N domain-containing protein</fullName>
    </recommendedName>
</protein>
<dbReference type="EMBL" id="LAZR01040743">
    <property type="protein sequence ID" value="KKL13730.1"/>
    <property type="molecule type" value="Genomic_DNA"/>
</dbReference>
<dbReference type="InterPro" id="IPR018004">
    <property type="entry name" value="KilA/APSES_HTH"/>
</dbReference>
<dbReference type="SMART" id="SM01252">
    <property type="entry name" value="KilA-N"/>
    <property type="match status" value="1"/>
</dbReference>
<dbReference type="PROSITE" id="PS51301">
    <property type="entry name" value="KILA_N"/>
    <property type="match status" value="1"/>
</dbReference>
<evidence type="ECO:0000259" key="1">
    <source>
        <dbReference type="PROSITE" id="PS51301"/>
    </source>
</evidence>
<dbReference type="Pfam" id="PF04383">
    <property type="entry name" value="KilA-N"/>
    <property type="match status" value="1"/>
</dbReference>
<organism evidence="2">
    <name type="scientific">marine sediment metagenome</name>
    <dbReference type="NCBI Taxonomy" id="412755"/>
    <lineage>
        <taxon>unclassified sequences</taxon>
        <taxon>metagenomes</taxon>
        <taxon>ecological metagenomes</taxon>
    </lineage>
</organism>